<evidence type="ECO:0000313" key="1">
    <source>
        <dbReference type="EMBL" id="QCI80421.1"/>
    </source>
</evidence>
<sequence length="76" mass="8422">MALAILARRQARGRRILNIFNDRATNLHAKSAASADGGTRAIWFVEAPHRGKPRFRRFSCHLIPRAATTILVVNGS</sequence>
<name>A0A4D7C5M0_9SPHN</name>
<dbReference type="KEGG" id="hgn:E6W36_15555"/>
<accession>A0A4D7C5M0</accession>
<dbReference type="Proteomes" id="UP000298714">
    <property type="component" value="Chromosome"/>
</dbReference>
<protein>
    <submittedName>
        <fullName evidence="1">Uncharacterized protein</fullName>
    </submittedName>
</protein>
<organism evidence="1 2">
    <name type="scientific">Hankyongella ginsenosidimutans</name>
    <dbReference type="NCBI Taxonomy" id="1763828"/>
    <lineage>
        <taxon>Bacteria</taxon>
        <taxon>Pseudomonadati</taxon>
        <taxon>Pseudomonadota</taxon>
        <taxon>Alphaproteobacteria</taxon>
        <taxon>Sphingomonadales</taxon>
        <taxon>Sphingomonadaceae</taxon>
        <taxon>Hankyongella</taxon>
    </lineage>
</organism>
<keyword evidence="2" id="KW-1185">Reference proteome</keyword>
<reference evidence="2" key="1">
    <citation type="submission" date="2019-04" db="EMBL/GenBank/DDBJ databases">
        <title>Complete genome sequence of Sphingomonas sp. W1-2-3.</title>
        <authorList>
            <person name="Im W.T."/>
        </authorList>
    </citation>
    <scope>NUCLEOTIDE SEQUENCE [LARGE SCALE GENOMIC DNA]</scope>
    <source>
        <strain evidence="2">W1-2-3</strain>
    </source>
</reference>
<dbReference type="EMBL" id="CP039704">
    <property type="protein sequence ID" value="QCI80421.1"/>
    <property type="molecule type" value="Genomic_DNA"/>
</dbReference>
<dbReference type="RefSeq" id="WP_222873316.1">
    <property type="nucleotide sequence ID" value="NZ_CP039704.1"/>
</dbReference>
<gene>
    <name evidence="1" type="ORF">E6W36_15555</name>
</gene>
<evidence type="ECO:0000313" key="2">
    <source>
        <dbReference type="Proteomes" id="UP000298714"/>
    </source>
</evidence>
<proteinExistence type="predicted"/>
<dbReference type="AlphaFoldDB" id="A0A4D7C5M0"/>